<evidence type="ECO:0000256" key="4">
    <source>
        <dbReference type="ARBA" id="ARBA00022597"/>
    </source>
</evidence>
<feature type="region of interest" description="Disordered" evidence="9">
    <location>
        <begin position="485"/>
        <end position="532"/>
    </location>
</feature>
<evidence type="ECO:0000256" key="9">
    <source>
        <dbReference type="SAM" id="MobiDB-lite"/>
    </source>
</evidence>
<keyword evidence="8 10" id="KW-0472">Membrane</keyword>
<dbReference type="AlphaFoldDB" id="A0A6P8D439"/>
<feature type="compositionally biased region" description="Low complexity" evidence="9">
    <location>
        <begin position="492"/>
        <end position="510"/>
    </location>
</feature>
<dbReference type="PROSITE" id="PS00216">
    <property type="entry name" value="SUGAR_TRANSPORT_1"/>
    <property type="match status" value="1"/>
</dbReference>
<name>A0A6P8D439_PUNGR</name>
<evidence type="ECO:0000256" key="2">
    <source>
        <dbReference type="ARBA" id="ARBA00010992"/>
    </source>
</evidence>
<dbReference type="InterPro" id="IPR020846">
    <property type="entry name" value="MFS_dom"/>
</dbReference>
<feature type="transmembrane region" description="Helical" evidence="10">
    <location>
        <begin position="70"/>
        <end position="91"/>
    </location>
</feature>
<keyword evidence="3" id="KW-0813">Transport</keyword>
<dbReference type="Pfam" id="PF00083">
    <property type="entry name" value="Sugar_tr"/>
    <property type="match status" value="1"/>
</dbReference>
<feature type="domain" description="Major facilitator superfamily (MFS) profile" evidence="11">
    <location>
        <begin position="1"/>
        <end position="457"/>
    </location>
</feature>
<dbReference type="GeneID" id="116199843"/>
<feature type="transmembrane region" description="Helical" evidence="10">
    <location>
        <begin position="274"/>
        <end position="292"/>
    </location>
</feature>
<sequence length="532" mass="58477">MRKSKSGDPLAWYIQPSSHVTLLHIRLPGGDLLMEPFLKRFFPQVLHRHNQQPGDQDKSNKYCMFNSRWVAFYGISTFVTGLAGCLFAAVVSKRIGYRKLIFSGTVIYAIGACLQTAAPHGTMLQAGRLVQGLGFGFINQAVPPYLAELSPTGRRGMMIGAVQLFAKIGAFLTNLMNYFIIKRAKEGDGGWRMSLSVMSLPIAWALCLASICFLPDTPHRLIHAANDDKGAEHVLRRVRGTYDVREELHAIIGAGPMSEITLIRSMKLLKKKKYIPVLITGMLIPIFTQLTGVNMLGPIMFRAIGFRQEDALGIETINCLLSLMSTIVVMYYVDKAGRRVWLISGGVMMSISLIMLGVIVKAELGKVPSFVMILVFVIGFGASWGPLGVLITTEIYPSEIRSLGLGISVAASFISSGLTSGFYLPLLCFLEYWIFFALAGAVALVTLYVFMCLPETSGISLEQMPMLQVWGSNRCWKIFMVDDDEENDEESATGPSTSVSTTPSNSSQLSEDTSYASSSSLPKHIELTRNKS</sequence>
<keyword evidence="5 10" id="KW-0812">Transmembrane</keyword>
<evidence type="ECO:0000256" key="6">
    <source>
        <dbReference type="ARBA" id="ARBA00022847"/>
    </source>
</evidence>
<feature type="compositionally biased region" description="Polar residues" evidence="9">
    <location>
        <begin position="511"/>
        <end position="521"/>
    </location>
</feature>
<organism evidence="12 13">
    <name type="scientific">Punica granatum</name>
    <name type="common">Pomegranate</name>
    <dbReference type="NCBI Taxonomy" id="22663"/>
    <lineage>
        <taxon>Eukaryota</taxon>
        <taxon>Viridiplantae</taxon>
        <taxon>Streptophyta</taxon>
        <taxon>Embryophyta</taxon>
        <taxon>Tracheophyta</taxon>
        <taxon>Spermatophyta</taxon>
        <taxon>Magnoliopsida</taxon>
        <taxon>eudicotyledons</taxon>
        <taxon>Gunneridae</taxon>
        <taxon>Pentapetalae</taxon>
        <taxon>rosids</taxon>
        <taxon>malvids</taxon>
        <taxon>Myrtales</taxon>
        <taxon>Lythraceae</taxon>
        <taxon>Punica</taxon>
    </lineage>
</organism>
<feature type="transmembrane region" description="Helical" evidence="10">
    <location>
        <begin position="100"/>
        <end position="117"/>
    </location>
</feature>
<dbReference type="InterPro" id="IPR005828">
    <property type="entry name" value="MFS_sugar_transport-like"/>
</dbReference>
<dbReference type="InterPro" id="IPR045262">
    <property type="entry name" value="STP/PLT_plant"/>
</dbReference>
<gene>
    <name evidence="13" type="primary">LOC116199843</name>
</gene>
<feature type="transmembrane region" description="Helical" evidence="10">
    <location>
        <begin position="340"/>
        <end position="359"/>
    </location>
</feature>
<evidence type="ECO:0000259" key="11">
    <source>
        <dbReference type="PROSITE" id="PS50850"/>
    </source>
</evidence>
<dbReference type="OrthoDB" id="5296287at2759"/>
<feature type="transmembrane region" description="Helical" evidence="10">
    <location>
        <begin position="159"/>
        <end position="181"/>
    </location>
</feature>
<dbReference type="PANTHER" id="PTHR23500:SF574">
    <property type="entry name" value="SUGAR TRANSPORT PROTEIN 1"/>
    <property type="match status" value="1"/>
</dbReference>
<reference evidence="13" key="2">
    <citation type="submission" date="2025-08" db="UniProtKB">
        <authorList>
            <consortium name="RefSeq"/>
        </authorList>
    </citation>
    <scope>IDENTIFICATION</scope>
    <source>
        <tissue evidence="13">Leaf</tissue>
    </source>
</reference>
<dbReference type="InterPro" id="IPR003663">
    <property type="entry name" value="Sugar/inositol_transpt"/>
</dbReference>
<keyword evidence="6" id="KW-0769">Symport</keyword>
<evidence type="ECO:0000256" key="5">
    <source>
        <dbReference type="ARBA" id="ARBA00022692"/>
    </source>
</evidence>
<feature type="transmembrane region" description="Helical" evidence="10">
    <location>
        <begin position="371"/>
        <end position="391"/>
    </location>
</feature>
<dbReference type="GO" id="GO:0016020">
    <property type="term" value="C:membrane"/>
    <property type="evidence" value="ECO:0007669"/>
    <property type="project" value="UniProtKB-SubCell"/>
</dbReference>
<dbReference type="PRINTS" id="PR00171">
    <property type="entry name" value="SUGRTRNSPORT"/>
</dbReference>
<evidence type="ECO:0000256" key="3">
    <source>
        <dbReference type="ARBA" id="ARBA00022448"/>
    </source>
</evidence>
<evidence type="ECO:0000256" key="8">
    <source>
        <dbReference type="ARBA" id="ARBA00023136"/>
    </source>
</evidence>
<comment type="similarity">
    <text evidence="2">Belongs to the major facilitator superfamily. Sugar transporter (TC 2.A.1.1) family.</text>
</comment>
<dbReference type="RefSeq" id="XP_031386253.1">
    <property type="nucleotide sequence ID" value="XM_031530393.1"/>
</dbReference>
<dbReference type="Proteomes" id="UP000515151">
    <property type="component" value="Chromosome 3"/>
</dbReference>
<dbReference type="InterPro" id="IPR005829">
    <property type="entry name" value="Sugar_transporter_CS"/>
</dbReference>
<dbReference type="InterPro" id="IPR036259">
    <property type="entry name" value="MFS_trans_sf"/>
</dbReference>
<dbReference type="PROSITE" id="PS00217">
    <property type="entry name" value="SUGAR_TRANSPORT_2"/>
    <property type="match status" value="1"/>
</dbReference>
<dbReference type="Gene3D" id="1.20.1250.20">
    <property type="entry name" value="MFS general substrate transporter like domains"/>
    <property type="match status" value="1"/>
</dbReference>
<dbReference type="SUPFAM" id="SSF103473">
    <property type="entry name" value="MFS general substrate transporter"/>
    <property type="match status" value="1"/>
</dbReference>
<evidence type="ECO:0000256" key="10">
    <source>
        <dbReference type="SAM" id="Phobius"/>
    </source>
</evidence>
<accession>A0A6P8D439</accession>
<feature type="transmembrane region" description="Helical" evidence="10">
    <location>
        <begin position="312"/>
        <end position="333"/>
    </location>
</feature>
<evidence type="ECO:0000313" key="12">
    <source>
        <dbReference type="Proteomes" id="UP000515151"/>
    </source>
</evidence>
<dbReference type="GO" id="GO:0015293">
    <property type="term" value="F:symporter activity"/>
    <property type="evidence" value="ECO:0007669"/>
    <property type="project" value="UniProtKB-KW"/>
</dbReference>
<feature type="transmembrane region" description="Helical" evidence="10">
    <location>
        <begin position="403"/>
        <end position="426"/>
    </location>
</feature>
<dbReference type="PANTHER" id="PTHR23500">
    <property type="entry name" value="SOLUTE CARRIER FAMILY 2, FACILITATED GLUCOSE TRANSPORTER"/>
    <property type="match status" value="1"/>
</dbReference>
<keyword evidence="4" id="KW-0762">Sugar transport</keyword>
<protein>
    <submittedName>
        <fullName evidence="13">Hexose carrier protein HEX6-like</fullName>
    </submittedName>
</protein>
<evidence type="ECO:0000256" key="1">
    <source>
        <dbReference type="ARBA" id="ARBA00004141"/>
    </source>
</evidence>
<feature type="compositionally biased region" description="Basic and acidic residues" evidence="9">
    <location>
        <begin position="523"/>
        <end position="532"/>
    </location>
</feature>
<proteinExistence type="inferred from homology"/>
<feature type="transmembrane region" description="Helical" evidence="10">
    <location>
        <begin position="432"/>
        <end position="453"/>
    </location>
</feature>
<evidence type="ECO:0000313" key="13">
    <source>
        <dbReference type="RefSeq" id="XP_031386253.1"/>
    </source>
</evidence>
<keyword evidence="7 10" id="KW-1133">Transmembrane helix</keyword>
<evidence type="ECO:0000256" key="7">
    <source>
        <dbReference type="ARBA" id="ARBA00022989"/>
    </source>
</evidence>
<comment type="subcellular location">
    <subcellularLocation>
        <location evidence="1">Membrane</location>
        <topology evidence="1">Multi-pass membrane protein</topology>
    </subcellularLocation>
</comment>
<reference evidence="12" key="1">
    <citation type="journal article" date="2020" name="Plant Biotechnol. J.">
        <title>The pomegranate (Punica granatum L.) draft genome dissects genetic divergence between soft- and hard-seeded cultivars.</title>
        <authorList>
            <person name="Luo X."/>
            <person name="Li H."/>
            <person name="Wu Z."/>
            <person name="Yao W."/>
            <person name="Zhao P."/>
            <person name="Cao D."/>
            <person name="Yu H."/>
            <person name="Li K."/>
            <person name="Poudel K."/>
            <person name="Zhao D."/>
            <person name="Zhang F."/>
            <person name="Xia X."/>
            <person name="Chen L."/>
            <person name="Wang Q."/>
            <person name="Jing D."/>
            <person name="Cao S."/>
        </authorList>
    </citation>
    <scope>NUCLEOTIDE SEQUENCE [LARGE SCALE GENOMIC DNA]</scope>
    <source>
        <strain evidence="12">cv. Tunisia</strain>
    </source>
</reference>
<keyword evidence="12" id="KW-1185">Reference proteome</keyword>
<dbReference type="GO" id="GO:0015144">
    <property type="term" value="F:carbohydrate transmembrane transporter activity"/>
    <property type="evidence" value="ECO:0007669"/>
    <property type="project" value="InterPro"/>
</dbReference>
<dbReference type="PROSITE" id="PS50850">
    <property type="entry name" value="MFS"/>
    <property type="match status" value="1"/>
</dbReference>